<comment type="catalytic activity">
    <reaction evidence="7 8">
        <text>2 cob(II)alamin + reduced [electron-transfer flavoprotein] + 2 ATP = 2 adenosylcob(III)alamin + 2 triphosphate + oxidized [electron-transfer flavoprotein] + 3 H(+)</text>
        <dbReference type="Rhea" id="RHEA:28671"/>
        <dbReference type="Rhea" id="RHEA-COMP:10685"/>
        <dbReference type="Rhea" id="RHEA-COMP:10686"/>
        <dbReference type="ChEBI" id="CHEBI:15378"/>
        <dbReference type="ChEBI" id="CHEBI:16304"/>
        <dbReference type="ChEBI" id="CHEBI:18036"/>
        <dbReference type="ChEBI" id="CHEBI:18408"/>
        <dbReference type="ChEBI" id="CHEBI:30616"/>
        <dbReference type="ChEBI" id="CHEBI:57692"/>
        <dbReference type="ChEBI" id="CHEBI:58307"/>
        <dbReference type="EC" id="2.5.1.17"/>
    </reaction>
</comment>
<dbReference type="GO" id="GO:0005737">
    <property type="term" value="C:cytoplasm"/>
    <property type="evidence" value="ECO:0007669"/>
    <property type="project" value="UniProtKB-SubCell"/>
</dbReference>
<organism evidence="9 10">
    <name type="scientific">Spongiibacter pelagi</name>
    <dbReference type="NCBI Taxonomy" id="2760804"/>
    <lineage>
        <taxon>Bacteria</taxon>
        <taxon>Pseudomonadati</taxon>
        <taxon>Pseudomonadota</taxon>
        <taxon>Gammaproteobacteria</taxon>
        <taxon>Cellvibrionales</taxon>
        <taxon>Spongiibacteraceae</taxon>
        <taxon>Spongiibacter</taxon>
    </lineage>
</organism>
<keyword evidence="8 9" id="KW-0808">Transferase</keyword>
<comment type="catalytic activity">
    <reaction evidence="6 8">
        <text>2 cob(II)yrinate a,c diamide + reduced [electron-transfer flavoprotein] + 2 ATP = 2 adenosylcob(III)yrinate a,c-diamide + 2 triphosphate + oxidized [electron-transfer flavoprotein] + 3 H(+)</text>
        <dbReference type="Rhea" id="RHEA:11528"/>
        <dbReference type="Rhea" id="RHEA-COMP:10685"/>
        <dbReference type="Rhea" id="RHEA-COMP:10686"/>
        <dbReference type="ChEBI" id="CHEBI:15378"/>
        <dbReference type="ChEBI" id="CHEBI:18036"/>
        <dbReference type="ChEBI" id="CHEBI:30616"/>
        <dbReference type="ChEBI" id="CHEBI:57692"/>
        <dbReference type="ChEBI" id="CHEBI:58307"/>
        <dbReference type="ChEBI" id="CHEBI:58503"/>
        <dbReference type="ChEBI" id="CHEBI:58537"/>
        <dbReference type="EC" id="2.5.1.17"/>
    </reaction>
</comment>
<comment type="caution">
    <text evidence="9">The sequence shown here is derived from an EMBL/GenBank/DDBJ whole genome shotgun (WGS) entry which is preliminary data.</text>
</comment>
<dbReference type="PIRSF" id="PIRSF015617">
    <property type="entry name" value="Adensltrnsf_CobA"/>
    <property type="match status" value="1"/>
</dbReference>
<dbReference type="GO" id="GO:0006779">
    <property type="term" value="P:porphyrin-containing compound biosynthetic process"/>
    <property type="evidence" value="ECO:0007669"/>
    <property type="project" value="UniProtKB-UniRule"/>
</dbReference>
<keyword evidence="8" id="KW-0067">ATP-binding</keyword>
<dbReference type="PANTHER" id="PTHR46638">
    <property type="entry name" value="CORRINOID ADENOSYLTRANSFERASE"/>
    <property type="match status" value="1"/>
</dbReference>
<evidence type="ECO:0000256" key="4">
    <source>
        <dbReference type="ARBA" id="ARBA00023244"/>
    </source>
</evidence>
<sequence length="202" mass="22813">MNNTDRNQRHQKAMKRRKALVDEKIAQANEERGILIVLTGNGKGKSSSGFGSVIRCLGHGYNAGIVQFIKGTWDCGERNFIEQRCPEVPYHVMGSGFTWETQDRDRDIAAATEAWEKAEQLLKDDSLHLVLLDELTYVLKYGWIEQQRIFDAIQNRPPEMSVIVTGRAASKALRELADTVAEVGDEKHAFRAGIKARRGIDW</sequence>
<comment type="function">
    <text evidence="5 8">Required for both de novo synthesis of the corrin ring for the assimilation of exogenous corrinoids. Participates in the adenosylation of a variety of incomplete and complete corrinoids.</text>
</comment>
<name>A0A927C278_9GAMM</name>
<dbReference type="EC" id="2.5.1.17" evidence="3 8"/>
<dbReference type="GO" id="GO:0009236">
    <property type="term" value="P:cobalamin biosynthetic process"/>
    <property type="evidence" value="ECO:0007669"/>
    <property type="project" value="UniProtKB-UniRule"/>
</dbReference>
<evidence type="ECO:0000256" key="3">
    <source>
        <dbReference type="ARBA" id="ARBA00012454"/>
    </source>
</evidence>
<dbReference type="NCBIfam" id="NF004637">
    <property type="entry name" value="PRK05986.1"/>
    <property type="match status" value="1"/>
</dbReference>
<dbReference type="Gene3D" id="3.40.50.300">
    <property type="entry name" value="P-loop containing nucleotide triphosphate hydrolases"/>
    <property type="match status" value="1"/>
</dbReference>
<proteinExistence type="inferred from homology"/>
<dbReference type="InterPro" id="IPR027417">
    <property type="entry name" value="P-loop_NTPase"/>
</dbReference>
<comment type="subcellular location">
    <subcellularLocation>
        <location evidence="8">Cytoplasm</location>
    </subcellularLocation>
</comment>
<evidence type="ECO:0000256" key="2">
    <source>
        <dbReference type="ARBA" id="ARBA00007487"/>
    </source>
</evidence>
<dbReference type="Proteomes" id="UP000610558">
    <property type="component" value="Unassembled WGS sequence"/>
</dbReference>
<dbReference type="GO" id="GO:0008817">
    <property type="term" value="F:corrinoid adenosyltransferase activity"/>
    <property type="evidence" value="ECO:0007669"/>
    <property type="project" value="UniProtKB-UniRule"/>
</dbReference>
<evidence type="ECO:0000313" key="10">
    <source>
        <dbReference type="Proteomes" id="UP000610558"/>
    </source>
</evidence>
<keyword evidence="10" id="KW-1185">Reference proteome</keyword>
<keyword evidence="8" id="KW-0963">Cytoplasm</keyword>
<accession>A0A927C278</accession>
<keyword evidence="8" id="KW-0169">Cobalamin biosynthesis</keyword>
<dbReference type="AlphaFoldDB" id="A0A927C278"/>
<dbReference type="RefSeq" id="WP_190763791.1">
    <property type="nucleotide sequence ID" value="NZ_JACXLD010000003.1"/>
</dbReference>
<gene>
    <name evidence="9" type="primary">cobO</name>
    <name evidence="9" type="ORF">IB286_06625</name>
</gene>
<evidence type="ECO:0000256" key="7">
    <source>
        <dbReference type="ARBA" id="ARBA00048692"/>
    </source>
</evidence>
<evidence type="ECO:0000256" key="1">
    <source>
        <dbReference type="ARBA" id="ARBA00005121"/>
    </source>
</evidence>
<keyword evidence="4 8" id="KW-0627">Porphyrin biosynthesis</keyword>
<comment type="pathway">
    <text evidence="1 8">Cofactor biosynthesis; adenosylcobalamin biosynthesis; adenosylcobalamin from cob(II)yrinate a,c-diamide: step 2/7.</text>
</comment>
<keyword evidence="8" id="KW-0547">Nucleotide-binding</keyword>
<comment type="similarity">
    <text evidence="2 8">Belongs to the Cob(I)alamin adenosyltransferase family.</text>
</comment>
<dbReference type="Pfam" id="PF02572">
    <property type="entry name" value="CobA_CobO_BtuR"/>
    <property type="match status" value="1"/>
</dbReference>
<evidence type="ECO:0000256" key="5">
    <source>
        <dbReference type="ARBA" id="ARBA00024929"/>
    </source>
</evidence>
<dbReference type="SUPFAM" id="SSF52540">
    <property type="entry name" value="P-loop containing nucleoside triphosphate hydrolases"/>
    <property type="match status" value="1"/>
</dbReference>
<dbReference type="CDD" id="cd00561">
    <property type="entry name" value="CobA_ACA"/>
    <property type="match status" value="1"/>
</dbReference>
<dbReference type="InterPro" id="IPR003724">
    <property type="entry name" value="CblAdoTrfase_CobA"/>
</dbReference>
<dbReference type="EMBL" id="JACXLD010000003">
    <property type="protein sequence ID" value="MBD2858682.1"/>
    <property type="molecule type" value="Genomic_DNA"/>
</dbReference>
<evidence type="ECO:0000256" key="6">
    <source>
        <dbReference type="ARBA" id="ARBA00048555"/>
    </source>
</evidence>
<reference evidence="9" key="1">
    <citation type="submission" date="2020-09" db="EMBL/GenBank/DDBJ databases">
        <authorList>
            <person name="Yoon J.-W."/>
        </authorList>
    </citation>
    <scope>NUCLEOTIDE SEQUENCE</scope>
    <source>
        <strain evidence="9">KMU-158</strain>
    </source>
</reference>
<dbReference type="GO" id="GO:0005524">
    <property type="term" value="F:ATP binding"/>
    <property type="evidence" value="ECO:0007669"/>
    <property type="project" value="UniProtKB-UniRule"/>
</dbReference>
<evidence type="ECO:0000256" key="8">
    <source>
        <dbReference type="PIRNR" id="PIRNR015617"/>
    </source>
</evidence>
<dbReference type="PANTHER" id="PTHR46638:SF1">
    <property type="entry name" value="CORRINOID ADENOSYLTRANSFERASE"/>
    <property type="match status" value="1"/>
</dbReference>
<protein>
    <recommendedName>
        <fullName evidence="3 8">Corrinoid adenosyltransferase</fullName>
        <ecNumber evidence="3 8">2.5.1.17</ecNumber>
    </recommendedName>
    <alternativeName>
        <fullName evidence="8">Cob(II)alamin adenosyltransferase</fullName>
    </alternativeName>
    <alternativeName>
        <fullName evidence="8">Cob(II)yrinic acid a,c-diamide adenosyltransferase</fullName>
    </alternativeName>
</protein>
<evidence type="ECO:0000313" key="9">
    <source>
        <dbReference type="EMBL" id="MBD2858682.1"/>
    </source>
</evidence>
<dbReference type="NCBIfam" id="TIGR00708">
    <property type="entry name" value="cobA"/>
    <property type="match status" value="1"/>
</dbReference>